<evidence type="ECO:0000256" key="1">
    <source>
        <dbReference type="ARBA" id="ARBA00004127"/>
    </source>
</evidence>
<dbReference type="Proteomes" id="UP000228948">
    <property type="component" value="Chromosome"/>
</dbReference>
<evidence type="ECO:0000313" key="6">
    <source>
        <dbReference type="EMBL" id="ATX67880.1"/>
    </source>
</evidence>
<name>A0A2K8KMT0_9RHOB</name>
<protein>
    <submittedName>
        <fullName evidence="6">Isoprenylcysteine carboxylmethyltransferase family protein</fullName>
    </submittedName>
</protein>
<feature type="transmembrane region" description="Helical" evidence="5">
    <location>
        <begin position="85"/>
        <end position="106"/>
    </location>
</feature>
<dbReference type="EMBL" id="CP024899">
    <property type="protein sequence ID" value="ATX67880.1"/>
    <property type="molecule type" value="Genomic_DNA"/>
</dbReference>
<feature type="transmembrane region" description="Helical" evidence="5">
    <location>
        <begin position="54"/>
        <end position="73"/>
    </location>
</feature>
<dbReference type="GO" id="GO:0032259">
    <property type="term" value="P:methylation"/>
    <property type="evidence" value="ECO:0007669"/>
    <property type="project" value="UniProtKB-KW"/>
</dbReference>
<evidence type="ECO:0000256" key="4">
    <source>
        <dbReference type="ARBA" id="ARBA00023136"/>
    </source>
</evidence>
<dbReference type="PANTHER" id="PTHR43847:SF1">
    <property type="entry name" value="BLL3993 PROTEIN"/>
    <property type="match status" value="1"/>
</dbReference>
<dbReference type="Pfam" id="PF04191">
    <property type="entry name" value="PEMT"/>
    <property type="match status" value="1"/>
</dbReference>
<evidence type="ECO:0000313" key="7">
    <source>
        <dbReference type="Proteomes" id="UP000228948"/>
    </source>
</evidence>
<keyword evidence="3 5" id="KW-1133">Transmembrane helix</keyword>
<dbReference type="AlphaFoldDB" id="A0A2K8KMT0"/>
<feature type="transmembrane region" description="Helical" evidence="5">
    <location>
        <begin position="126"/>
        <end position="158"/>
    </location>
</feature>
<proteinExistence type="predicted"/>
<evidence type="ECO:0000256" key="5">
    <source>
        <dbReference type="SAM" id="Phobius"/>
    </source>
</evidence>
<organism evidence="6 7">
    <name type="scientific">Roseinatronobacter bogoriensis subsp. barguzinensis</name>
    <dbReference type="NCBI Taxonomy" id="441209"/>
    <lineage>
        <taxon>Bacteria</taxon>
        <taxon>Pseudomonadati</taxon>
        <taxon>Pseudomonadota</taxon>
        <taxon>Alphaproteobacteria</taxon>
        <taxon>Rhodobacterales</taxon>
        <taxon>Paracoccaceae</taxon>
        <taxon>Roseinatronobacter</taxon>
    </lineage>
</organism>
<dbReference type="PANTHER" id="PTHR43847">
    <property type="entry name" value="BLL3993 PROTEIN"/>
    <property type="match status" value="1"/>
</dbReference>
<keyword evidence="4 5" id="KW-0472">Membrane</keyword>
<dbReference type="GO" id="GO:0012505">
    <property type="term" value="C:endomembrane system"/>
    <property type="evidence" value="ECO:0007669"/>
    <property type="project" value="UniProtKB-SubCell"/>
</dbReference>
<dbReference type="KEGG" id="rbg:BG454_12245"/>
<comment type="subcellular location">
    <subcellularLocation>
        <location evidence="1">Endomembrane system</location>
        <topology evidence="1">Multi-pass membrane protein</topology>
    </subcellularLocation>
</comment>
<dbReference type="OrthoDB" id="7210610at2"/>
<sequence length="242" mass="27312">MRCVQQWTLDNILTDRNNADTHFREAIVTATNPVFTKSKKSKKLTWWVKNRINALRVAAVLLVPFLVMLQPGVSPASLSFALMDMAGILLVFAGVLGRFWCIVYIGGRKSEVVFQDGPYSICRHPLYLFSTIATLGLGLMLGSIVLSVLFAGIVYFILSRTAKGEEKYLRAEFGTDYDDYAARVPRILPNAALWQTQPYVTADLKHLRGNFKDALVFIMLIPATRIIVWLRETYDLGFIPIF</sequence>
<dbReference type="InterPro" id="IPR052527">
    <property type="entry name" value="Metal_cation-efflux_comp"/>
</dbReference>
<dbReference type="GO" id="GO:0008168">
    <property type="term" value="F:methyltransferase activity"/>
    <property type="evidence" value="ECO:0007669"/>
    <property type="project" value="UniProtKB-KW"/>
</dbReference>
<keyword evidence="2 5" id="KW-0812">Transmembrane</keyword>
<keyword evidence="6" id="KW-0808">Transferase</keyword>
<evidence type="ECO:0000256" key="2">
    <source>
        <dbReference type="ARBA" id="ARBA00022692"/>
    </source>
</evidence>
<accession>A0A2K8KMT0</accession>
<keyword evidence="6" id="KW-0489">Methyltransferase</keyword>
<gene>
    <name evidence="6" type="ORF">BG454_12245</name>
</gene>
<evidence type="ECO:0000256" key="3">
    <source>
        <dbReference type="ARBA" id="ARBA00022989"/>
    </source>
</evidence>
<dbReference type="InterPro" id="IPR007318">
    <property type="entry name" value="Phopholipid_MeTrfase"/>
</dbReference>
<dbReference type="STRING" id="441209.GCA_001870665_02228"/>
<reference evidence="6 7" key="1">
    <citation type="submission" date="2017-11" db="EMBL/GenBank/DDBJ databases">
        <title>Revised Sequence and Annotation of the Rhodobaca barguzinensis strain alga05 Genome.</title>
        <authorList>
            <person name="Kopejtka K."/>
            <person name="Tomasch J.M."/>
            <person name="Bunk B."/>
            <person name="Koblizek M."/>
        </authorList>
    </citation>
    <scope>NUCLEOTIDE SEQUENCE [LARGE SCALE GENOMIC DNA]</scope>
    <source>
        <strain evidence="7">alga05</strain>
    </source>
</reference>
<dbReference type="Gene3D" id="1.20.120.1630">
    <property type="match status" value="1"/>
</dbReference>
<keyword evidence="7" id="KW-1185">Reference proteome</keyword>